<gene>
    <name evidence="7" type="ORF">LY89DRAFT_681345</name>
</gene>
<feature type="region of interest" description="Disordered" evidence="5">
    <location>
        <begin position="275"/>
        <end position="346"/>
    </location>
</feature>
<dbReference type="EMBL" id="KQ947407">
    <property type="protein sequence ID" value="KUJ22007.1"/>
    <property type="molecule type" value="Genomic_DNA"/>
</dbReference>
<dbReference type="PROSITE" id="PS00036">
    <property type="entry name" value="BZIP_BASIC"/>
    <property type="match status" value="1"/>
</dbReference>
<proteinExistence type="predicted"/>
<dbReference type="InterPro" id="IPR004827">
    <property type="entry name" value="bZIP"/>
</dbReference>
<dbReference type="KEGG" id="psco:LY89DRAFT_681345"/>
<dbReference type="GO" id="GO:0005634">
    <property type="term" value="C:nucleus"/>
    <property type="evidence" value="ECO:0007669"/>
    <property type="project" value="UniProtKB-SubCell"/>
</dbReference>
<dbReference type="InterPro" id="IPR046347">
    <property type="entry name" value="bZIP_sf"/>
</dbReference>
<dbReference type="InterPro" id="IPR051027">
    <property type="entry name" value="bZIP_transcription_factors"/>
</dbReference>
<dbReference type="GeneID" id="28823997"/>
<comment type="subcellular location">
    <subcellularLocation>
        <location evidence="1">Nucleus</location>
    </subcellularLocation>
</comment>
<evidence type="ECO:0000256" key="1">
    <source>
        <dbReference type="ARBA" id="ARBA00004123"/>
    </source>
</evidence>
<evidence type="ECO:0000313" key="7">
    <source>
        <dbReference type="EMBL" id="KUJ22007.1"/>
    </source>
</evidence>
<dbReference type="PROSITE" id="PS50217">
    <property type="entry name" value="BZIP"/>
    <property type="match status" value="1"/>
</dbReference>
<dbReference type="OrthoDB" id="295274at2759"/>
<dbReference type="Gene3D" id="1.20.5.170">
    <property type="match status" value="1"/>
</dbReference>
<keyword evidence="2" id="KW-0805">Transcription regulation</keyword>
<feature type="compositionally biased region" description="Basic residues" evidence="5">
    <location>
        <begin position="183"/>
        <end position="192"/>
    </location>
</feature>
<feature type="compositionally biased region" description="Basic and acidic residues" evidence="5">
    <location>
        <begin position="275"/>
        <end position="285"/>
    </location>
</feature>
<evidence type="ECO:0000256" key="5">
    <source>
        <dbReference type="SAM" id="MobiDB-lite"/>
    </source>
</evidence>
<feature type="compositionally biased region" description="Polar residues" evidence="5">
    <location>
        <begin position="116"/>
        <end position="148"/>
    </location>
</feature>
<dbReference type="AlphaFoldDB" id="A0A194XQL1"/>
<dbReference type="SUPFAM" id="SSF57959">
    <property type="entry name" value="Leucine zipper domain"/>
    <property type="match status" value="1"/>
</dbReference>
<reference evidence="7 8" key="1">
    <citation type="submission" date="2015-10" db="EMBL/GenBank/DDBJ databases">
        <title>Full genome of DAOMC 229536 Phialocephala scopiformis, a fungal endophyte of spruce producing the potent anti-insectan compound rugulosin.</title>
        <authorList>
            <consortium name="DOE Joint Genome Institute"/>
            <person name="Walker A.K."/>
            <person name="Frasz S.L."/>
            <person name="Seifert K.A."/>
            <person name="Miller J.D."/>
            <person name="Mondo S.J."/>
            <person name="Labutti K."/>
            <person name="Lipzen A."/>
            <person name="Dockter R."/>
            <person name="Kennedy M."/>
            <person name="Grigoriev I.V."/>
            <person name="Spatafora J.W."/>
        </authorList>
    </citation>
    <scope>NUCLEOTIDE SEQUENCE [LARGE SCALE GENOMIC DNA]</scope>
    <source>
        <strain evidence="7 8">CBS 120377</strain>
    </source>
</reference>
<dbReference type="GO" id="GO:0003700">
    <property type="term" value="F:DNA-binding transcription factor activity"/>
    <property type="evidence" value="ECO:0007669"/>
    <property type="project" value="InterPro"/>
</dbReference>
<keyword evidence="8" id="KW-1185">Reference proteome</keyword>
<feature type="compositionally biased region" description="Basic and acidic residues" evidence="5">
    <location>
        <begin position="328"/>
        <end position="340"/>
    </location>
</feature>
<keyword evidence="3" id="KW-0804">Transcription</keyword>
<evidence type="ECO:0000256" key="3">
    <source>
        <dbReference type="ARBA" id="ARBA00023163"/>
    </source>
</evidence>
<dbReference type="CDD" id="cd14687">
    <property type="entry name" value="bZIP_ATF2"/>
    <property type="match status" value="1"/>
</dbReference>
<dbReference type="Proteomes" id="UP000070700">
    <property type="component" value="Unassembled WGS sequence"/>
</dbReference>
<protein>
    <recommendedName>
        <fullName evidence="6">BZIP domain-containing protein</fullName>
    </recommendedName>
</protein>
<feature type="domain" description="BZIP" evidence="6">
    <location>
        <begin position="171"/>
        <end position="234"/>
    </location>
</feature>
<sequence length="390" mass="43277">MATPSNMFDMTDNTINPNLTMQDNSDLNDFFNPMEPASTSTNSAWSGMGMGQFIDINRNTEFPFPQTQNSLPFGVPPQALNTYIAGPMNNAPAYLHGVPVSAGFAFLQTAAPSALMDTQNPGYTTRQATSSSQKAPRDSTNNNEASTESTEKKPRKQRKKRSKQLSEAEANEKRQKFLDRNKAAAHKCRQRKKEWTDNLSTKASAVKDENDRLKIDMAGAYYVIDSLKAEIAKLRMPGSVHTCNFPQAEKQYEEFLKREANGFADEASIAHQFLRDRRERERTAAENDGESGFEMSRRTSQQSGRSAYVQTGRTERHDSGVSLGNTPEDAKTHDTPKASVDEGIDLDNGRNFFGDGNMMPNQRLGMWGNESTANGPDDLMDPAVYLGLVN</sequence>
<feature type="region of interest" description="Disordered" evidence="5">
    <location>
        <begin position="116"/>
        <end position="193"/>
    </location>
</feature>
<accession>A0A194XQL1</accession>
<name>A0A194XQL1_MOLSC</name>
<feature type="compositionally biased region" description="Basic and acidic residues" evidence="5">
    <location>
        <begin position="164"/>
        <end position="182"/>
    </location>
</feature>
<evidence type="ECO:0000259" key="6">
    <source>
        <dbReference type="PROSITE" id="PS50217"/>
    </source>
</evidence>
<dbReference type="InParanoid" id="A0A194XQL1"/>
<dbReference type="PANTHER" id="PTHR19304">
    <property type="entry name" value="CYCLIC-AMP RESPONSE ELEMENT BINDING PROTEIN"/>
    <property type="match status" value="1"/>
</dbReference>
<organism evidence="7 8">
    <name type="scientific">Mollisia scopiformis</name>
    <name type="common">Conifer needle endophyte fungus</name>
    <name type="synonym">Phialocephala scopiformis</name>
    <dbReference type="NCBI Taxonomy" id="149040"/>
    <lineage>
        <taxon>Eukaryota</taxon>
        <taxon>Fungi</taxon>
        <taxon>Dikarya</taxon>
        <taxon>Ascomycota</taxon>
        <taxon>Pezizomycotina</taxon>
        <taxon>Leotiomycetes</taxon>
        <taxon>Helotiales</taxon>
        <taxon>Mollisiaceae</taxon>
        <taxon>Mollisia</taxon>
    </lineage>
</organism>
<evidence type="ECO:0000256" key="4">
    <source>
        <dbReference type="ARBA" id="ARBA00023242"/>
    </source>
</evidence>
<dbReference type="STRING" id="149040.A0A194XQL1"/>
<dbReference type="RefSeq" id="XP_018076362.1">
    <property type="nucleotide sequence ID" value="XM_018214271.1"/>
</dbReference>
<dbReference type="SMART" id="SM00338">
    <property type="entry name" value="BRLZ"/>
    <property type="match status" value="1"/>
</dbReference>
<evidence type="ECO:0000313" key="8">
    <source>
        <dbReference type="Proteomes" id="UP000070700"/>
    </source>
</evidence>
<feature type="compositionally biased region" description="Basic residues" evidence="5">
    <location>
        <begin position="153"/>
        <end position="163"/>
    </location>
</feature>
<feature type="compositionally biased region" description="Polar residues" evidence="5">
    <location>
        <begin position="298"/>
        <end position="312"/>
    </location>
</feature>
<evidence type="ECO:0000256" key="2">
    <source>
        <dbReference type="ARBA" id="ARBA00023015"/>
    </source>
</evidence>
<keyword evidence="4" id="KW-0539">Nucleus</keyword>
<dbReference type="Pfam" id="PF00170">
    <property type="entry name" value="bZIP_1"/>
    <property type="match status" value="1"/>
</dbReference>